<dbReference type="PANTHER" id="PTHR36505">
    <property type="entry name" value="BLR1072 PROTEIN"/>
    <property type="match status" value="1"/>
</dbReference>
<accession>A0ABV6QRB3</accession>
<feature type="domain" description="PRC-barrel" evidence="1">
    <location>
        <begin position="23"/>
        <end position="94"/>
    </location>
</feature>
<sequence>MNEQQQPTLERLEDTDLTLADLADDIRGRTVVDSSGEEIGKVDSLFIDRDERRVRLLQISSGGILGIGDSKKLIPVDAVTAVDDDKVHIDQHHEHVAKGPVYDPDLAREEPQDFVDVYSYYGATPFWTPGYMYPRYHRH</sequence>
<dbReference type="PANTHER" id="PTHR36505:SF1">
    <property type="entry name" value="BLR1072 PROTEIN"/>
    <property type="match status" value="1"/>
</dbReference>
<reference evidence="2 3" key="1">
    <citation type="submission" date="2024-09" db="EMBL/GenBank/DDBJ databases">
        <authorList>
            <person name="Sun Q."/>
            <person name="Mori K."/>
        </authorList>
    </citation>
    <scope>NUCLEOTIDE SEQUENCE [LARGE SCALE GENOMIC DNA]</scope>
    <source>
        <strain evidence="2 3">CGMCC 1.15906</strain>
    </source>
</reference>
<evidence type="ECO:0000313" key="3">
    <source>
        <dbReference type="Proteomes" id="UP001589890"/>
    </source>
</evidence>
<dbReference type="Gene3D" id="3.90.50.10">
    <property type="entry name" value="Photosynthetic Reaction Center, subunit H, domain 2"/>
    <property type="match status" value="1"/>
</dbReference>
<organism evidence="2 3">
    <name type="scientific">Kribbella deserti</name>
    <dbReference type="NCBI Taxonomy" id="1926257"/>
    <lineage>
        <taxon>Bacteria</taxon>
        <taxon>Bacillati</taxon>
        <taxon>Actinomycetota</taxon>
        <taxon>Actinomycetes</taxon>
        <taxon>Propionibacteriales</taxon>
        <taxon>Kribbellaceae</taxon>
        <taxon>Kribbella</taxon>
    </lineage>
</organism>
<name>A0ABV6QRB3_9ACTN</name>
<dbReference type="InterPro" id="IPR014747">
    <property type="entry name" value="Bac_photo_RC_H_C"/>
</dbReference>
<dbReference type="InterPro" id="IPR011033">
    <property type="entry name" value="PRC_barrel-like_sf"/>
</dbReference>
<dbReference type="RefSeq" id="WP_380049542.1">
    <property type="nucleotide sequence ID" value="NZ_JBHLTC010000023.1"/>
</dbReference>
<comment type="caution">
    <text evidence="2">The sequence shown here is derived from an EMBL/GenBank/DDBJ whole genome shotgun (WGS) entry which is preliminary data.</text>
</comment>
<evidence type="ECO:0000259" key="1">
    <source>
        <dbReference type="Pfam" id="PF05239"/>
    </source>
</evidence>
<keyword evidence="3" id="KW-1185">Reference proteome</keyword>
<dbReference type="Proteomes" id="UP001589890">
    <property type="component" value="Unassembled WGS sequence"/>
</dbReference>
<dbReference type="EMBL" id="JBHLTC010000023">
    <property type="protein sequence ID" value="MFC0626267.1"/>
    <property type="molecule type" value="Genomic_DNA"/>
</dbReference>
<gene>
    <name evidence="2" type="ORF">ACFFGN_19465</name>
</gene>
<proteinExistence type="predicted"/>
<dbReference type="SUPFAM" id="SSF50346">
    <property type="entry name" value="PRC-barrel domain"/>
    <property type="match status" value="1"/>
</dbReference>
<protein>
    <submittedName>
        <fullName evidence="2">PRC-barrel domain-containing protein</fullName>
    </submittedName>
</protein>
<evidence type="ECO:0000313" key="2">
    <source>
        <dbReference type="EMBL" id="MFC0626267.1"/>
    </source>
</evidence>
<dbReference type="InterPro" id="IPR027275">
    <property type="entry name" value="PRC-brl_dom"/>
</dbReference>
<dbReference type="Pfam" id="PF05239">
    <property type="entry name" value="PRC"/>
    <property type="match status" value="1"/>
</dbReference>